<protein>
    <submittedName>
        <fullName evidence="2">Uncharacterized protein</fullName>
    </submittedName>
</protein>
<keyword evidence="1" id="KW-0472">Membrane</keyword>
<evidence type="ECO:0000256" key="1">
    <source>
        <dbReference type="SAM" id="Phobius"/>
    </source>
</evidence>
<reference evidence="2" key="1">
    <citation type="submission" date="2014-11" db="EMBL/GenBank/DDBJ databases">
        <authorList>
            <person name="Amaro Gonzalez C."/>
        </authorList>
    </citation>
    <scope>NUCLEOTIDE SEQUENCE</scope>
</reference>
<feature type="transmembrane region" description="Helical" evidence="1">
    <location>
        <begin position="20"/>
        <end position="36"/>
    </location>
</feature>
<dbReference type="EMBL" id="GBXM01062505">
    <property type="protein sequence ID" value="JAH46072.1"/>
    <property type="molecule type" value="Transcribed_RNA"/>
</dbReference>
<proteinExistence type="predicted"/>
<organism evidence="2">
    <name type="scientific">Anguilla anguilla</name>
    <name type="common">European freshwater eel</name>
    <name type="synonym">Muraena anguilla</name>
    <dbReference type="NCBI Taxonomy" id="7936"/>
    <lineage>
        <taxon>Eukaryota</taxon>
        <taxon>Metazoa</taxon>
        <taxon>Chordata</taxon>
        <taxon>Craniata</taxon>
        <taxon>Vertebrata</taxon>
        <taxon>Euteleostomi</taxon>
        <taxon>Actinopterygii</taxon>
        <taxon>Neopterygii</taxon>
        <taxon>Teleostei</taxon>
        <taxon>Anguilliformes</taxon>
        <taxon>Anguillidae</taxon>
        <taxon>Anguilla</taxon>
    </lineage>
</organism>
<keyword evidence="1" id="KW-1133">Transmembrane helix</keyword>
<sequence length="39" mass="4546">MMSLPIDQDADLILLVPNYSRGPFLFSFFYSILFCFRPA</sequence>
<reference evidence="2" key="2">
    <citation type="journal article" date="2015" name="Fish Shellfish Immunol.">
        <title>Early steps in the European eel (Anguilla anguilla)-Vibrio vulnificus interaction in the gills: Role of the RtxA13 toxin.</title>
        <authorList>
            <person name="Callol A."/>
            <person name="Pajuelo D."/>
            <person name="Ebbesson L."/>
            <person name="Teles M."/>
            <person name="MacKenzie S."/>
            <person name="Amaro C."/>
        </authorList>
    </citation>
    <scope>NUCLEOTIDE SEQUENCE</scope>
</reference>
<keyword evidence="1" id="KW-0812">Transmembrane</keyword>
<dbReference type="EMBL" id="GBXM01082379">
    <property type="protein sequence ID" value="JAH26198.1"/>
    <property type="molecule type" value="Transcribed_RNA"/>
</dbReference>
<name>A0A0E9SXT5_ANGAN</name>
<dbReference type="AlphaFoldDB" id="A0A0E9SXT5"/>
<accession>A0A0E9SXT5</accession>
<evidence type="ECO:0000313" key="2">
    <source>
        <dbReference type="EMBL" id="JAH46072.1"/>
    </source>
</evidence>